<evidence type="ECO:0000313" key="1">
    <source>
        <dbReference type="EMBL" id="GAA3744362.1"/>
    </source>
</evidence>
<comment type="caution">
    <text evidence="1">The sequence shown here is derived from an EMBL/GenBank/DDBJ whole genome shotgun (WGS) entry which is preliminary data.</text>
</comment>
<dbReference type="Proteomes" id="UP001500908">
    <property type="component" value="Unassembled WGS sequence"/>
</dbReference>
<dbReference type="EMBL" id="BAABDD010000009">
    <property type="protein sequence ID" value="GAA3744362.1"/>
    <property type="molecule type" value="Genomic_DNA"/>
</dbReference>
<gene>
    <name evidence="1" type="ORF">GCM10022402_25040</name>
</gene>
<protein>
    <submittedName>
        <fullName evidence="1">Uncharacterized protein</fullName>
    </submittedName>
</protein>
<reference evidence="2" key="1">
    <citation type="journal article" date="2019" name="Int. J. Syst. Evol. Microbiol.">
        <title>The Global Catalogue of Microorganisms (GCM) 10K type strain sequencing project: providing services to taxonomists for standard genome sequencing and annotation.</title>
        <authorList>
            <consortium name="The Broad Institute Genomics Platform"/>
            <consortium name="The Broad Institute Genome Sequencing Center for Infectious Disease"/>
            <person name="Wu L."/>
            <person name="Ma J."/>
        </authorList>
    </citation>
    <scope>NUCLEOTIDE SEQUENCE [LARGE SCALE GENOMIC DNA]</scope>
    <source>
        <strain evidence="2">JCM 17137</strain>
    </source>
</reference>
<name>A0ABP7FPS2_9ACTN</name>
<evidence type="ECO:0000313" key="2">
    <source>
        <dbReference type="Proteomes" id="UP001500908"/>
    </source>
</evidence>
<keyword evidence="2" id="KW-1185">Reference proteome</keyword>
<organism evidence="1 2">
    <name type="scientific">Salinactinospora qingdaonensis</name>
    <dbReference type="NCBI Taxonomy" id="702744"/>
    <lineage>
        <taxon>Bacteria</taxon>
        <taxon>Bacillati</taxon>
        <taxon>Actinomycetota</taxon>
        <taxon>Actinomycetes</taxon>
        <taxon>Streptosporangiales</taxon>
        <taxon>Nocardiopsidaceae</taxon>
        <taxon>Salinactinospora</taxon>
    </lineage>
</organism>
<dbReference type="RefSeq" id="WP_344971145.1">
    <property type="nucleotide sequence ID" value="NZ_BAABDD010000009.1"/>
</dbReference>
<proteinExistence type="predicted"/>
<sequence>MSATGHKIPINDLAPSPGTRPVIEVVLGLRGNGDVHELAETLSETAGVRGVQVGEDIEEGE</sequence>
<accession>A0ABP7FPS2</accession>